<dbReference type="Proteomes" id="UP000004892">
    <property type="component" value="Unassembled WGS sequence"/>
</dbReference>
<dbReference type="Gene3D" id="3.40.30.10">
    <property type="entry name" value="Glutaredoxin"/>
    <property type="match status" value="1"/>
</dbReference>
<evidence type="ECO:0000313" key="5">
    <source>
        <dbReference type="Proteomes" id="UP000004892"/>
    </source>
</evidence>
<protein>
    <recommendedName>
        <fullName evidence="6">DUF5106 domain-containing protein</fullName>
    </recommendedName>
</protein>
<dbReference type="Pfam" id="PF13905">
    <property type="entry name" value="Thioredoxin_8"/>
    <property type="match status" value="1"/>
</dbReference>
<dbReference type="eggNOG" id="COG0526">
    <property type="taxonomic scope" value="Bacteria"/>
</dbReference>
<dbReference type="PROSITE" id="PS51257">
    <property type="entry name" value="PROKAR_LIPOPROTEIN"/>
    <property type="match status" value="1"/>
</dbReference>
<evidence type="ECO:0000259" key="3">
    <source>
        <dbReference type="Pfam" id="PF17127"/>
    </source>
</evidence>
<name>H1DDI2_9BACT</name>
<keyword evidence="5" id="KW-1185">Reference proteome</keyword>
<dbReference type="Pfam" id="PF17127">
    <property type="entry name" value="DUF5106"/>
    <property type="match status" value="1"/>
</dbReference>
<dbReference type="InterPro" id="IPR036249">
    <property type="entry name" value="Thioredoxin-like_sf"/>
</dbReference>
<evidence type="ECO:0000313" key="4">
    <source>
        <dbReference type="EMBL" id="EHP50991.1"/>
    </source>
</evidence>
<keyword evidence="1" id="KW-0732">Signal</keyword>
<dbReference type="HOGENOM" id="CLU_072057_0_0_10"/>
<evidence type="ECO:0000259" key="2">
    <source>
        <dbReference type="Pfam" id="PF13905"/>
    </source>
</evidence>
<feature type="signal peptide" evidence="1">
    <location>
        <begin position="1"/>
        <end position="23"/>
    </location>
</feature>
<accession>H1DDI2</accession>
<sequence length="303" mass="34857">MKFFTFLLGIVLALSCLSLKGQSSDIPLKKTFQLPEIPSMLVNPEEKTKYLLSHYWDHFDFRDSTLITLPEVSEQAFVNYLQILGYVDQTDQTKSIKAMLGKAEAGSSSMFSYFTGLYEKYLYDPNSPIRNEELYIPVLDYVIHSTSLKEINKIRPRHQLEIARKNRPGHQATDFTYTLPSGKTGRLSGITALYTLLIFYNPDCHECKHTVEQLSSSPLINKLLKEKTLQILALYPDQDLTLWRNKLAEIPSTWITGYDADQKITHQNLYNLDAIPTLYLLDQNKKVILKDAPWQAIEAYLHL</sequence>
<dbReference type="RefSeq" id="WP_009135472.1">
    <property type="nucleotide sequence ID" value="NZ_JH594596.1"/>
</dbReference>
<dbReference type="InterPro" id="IPR033395">
    <property type="entry name" value="DUF5106"/>
</dbReference>
<organism evidence="4 5">
    <name type="scientific">Odoribacter laneus YIT 12061</name>
    <dbReference type="NCBI Taxonomy" id="742817"/>
    <lineage>
        <taxon>Bacteria</taxon>
        <taxon>Pseudomonadati</taxon>
        <taxon>Bacteroidota</taxon>
        <taxon>Bacteroidia</taxon>
        <taxon>Bacteroidales</taxon>
        <taxon>Odoribacteraceae</taxon>
        <taxon>Odoribacter</taxon>
    </lineage>
</organism>
<feature type="chain" id="PRO_5003549370" description="DUF5106 domain-containing protein" evidence="1">
    <location>
        <begin position="24"/>
        <end position="303"/>
    </location>
</feature>
<dbReference type="GeneID" id="98067979"/>
<comment type="caution">
    <text evidence="4">The sequence shown here is derived from an EMBL/GenBank/DDBJ whole genome shotgun (WGS) entry which is preliminary data.</text>
</comment>
<dbReference type="SUPFAM" id="SSF52833">
    <property type="entry name" value="Thioredoxin-like"/>
    <property type="match status" value="1"/>
</dbReference>
<feature type="domain" description="Thioredoxin-like fold" evidence="2">
    <location>
        <begin position="194"/>
        <end position="287"/>
    </location>
</feature>
<dbReference type="STRING" id="742817.HMPREF9449_00318"/>
<reference evidence="4 5" key="1">
    <citation type="submission" date="2012-01" db="EMBL/GenBank/DDBJ databases">
        <title>The Genome Sequence of Odoribacter laneus YIT 12061.</title>
        <authorList>
            <consortium name="The Broad Institute Genome Sequencing Platform"/>
            <person name="Earl A."/>
            <person name="Ward D."/>
            <person name="Feldgarden M."/>
            <person name="Gevers D."/>
            <person name="Morotomi M."/>
            <person name="Young S.K."/>
            <person name="Zeng Q."/>
            <person name="Gargeya S."/>
            <person name="Fitzgerald M."/>
            <person name="Haas B."/>
            <person name="Abouelleil A."/>
            <person name="Alvarado L."/>
            <person name="Arachchi H.M."/>
            <person name="Berlin A."/>
            <person name="Chapman S.B."/>
            <person name="Gearin G."/>
            <person name="Goldberg J."/>
            <person name="Griggs A."/>
            <person name="Gujja S."/>
            <person name="Hansen M."/>
            <person name="Heiman D."/>
            <person name="Howarth C."/>
            <person name="Larimer J."/>
            <person name="Lui A."/>
            <person name="MacDonald P.J.P."/>
            <person name="McCowen C."/>
            <person name="Montmayeur A."/>
            <person name="Murphy C."/>
            <person name="Neiman D."/>
            <person name="Pearson M."/>
            <person name="Priest M."/>
            <person name="Roberts A."/>
            <person name="Saif S."/>
            <person name="Shea T."/>
            <person name="Sisk P."/>
            <person name="Stolte C."/>
            <person name="Sykes S."/>
            <person name="Wortman J."/>
            <person name="Nusbaum C."/>
            <person name="Birren B."/>
        </authorList>
    </citation>
    <scope>NUCLEOTIDE SEQUENCE [LARGE SCALE GENOMIC DNA]</scope>
    <source>
        <strain evidence="4 5">YIT 12061</strain>
    </source>
</reference>
<proteinExistence type="predicted"/>
<evidence type="ECO:0008006" key="6">
    <source>
        <dbReference type="Google" id="ProtNLM"/>
    </source>
</evidence>
<dbReference type="AlphaFoldDB" id="H1DDI2"/>
<dbReference type="InterPro" id="IPR012336">
    <property type="entry name" value="Thioredoxin-like_fold"/>
</dbReference>
<gene>
    <name evidence="4" type="ORF">HMPREF9449_00318</name>
</gene>
<feature type="domain" description="DUF5106" evidence="3">
    <location>
        <begin position="15"/>
        <end position="166"/>
    </location>
</feature>
<dbReference type="PATRIC" id="fig|742817.3.peg.337"/>
<dbReference type="EMBL" id="ADMC01000002">
    <property type="protein sequence ID" value="EHP50991.1"/>
    <property type="molecule type" value="Genomic_DNA"/>
</dbReference>
<evidence type="ECO:0000256" key="1">
    <source>
        <dbReference type="SAM" id="SignalP"/>
    </source>
</evidence>